<reference evidence="3 4" key="1">
    <citation type="submission" date="2017-06" db="EMBL/GenBank/DDBJ databases">
        <authorList>
            <consortium name="Pathogen Informatics"/>
        </authorList>
    </citation>
    <scope>NUCLEOTIDE SEQUENCE [LARGE SCALE GENOMIC DNA]</scope>
    <source>
        <strain evidence="3 4">NCTC11865</strain>
    </source>
</reference>
<dbReference type="PANTHER" id="PTHR30283:SF4">
    <property type="entry name" value="PEROXIDE STRESS RESISTANCE PROTEIN YAAA"/>
    <property type="match status" value="1"/>
</dbReference>
<evidence type="ECO:0000256" key="1">
    <source>
        <dbReference type="HAMAP-Rule" id="MF_00652"/>
    </source>
</evidence>
<accession>A0A239W4Z5</accession>
<gene>
    <name evidence="3" type="primary">yaaA</name>
    <name evidence="3" type="ORF">SAMEA4412665_00278</name>
</gene>
<dbReference type="AlphaFoldDB" id="A0A239W4Z5"/>
<evidence type="ECO:0000313" key="3">
    <source>
        <dbReference type="EMBL" id="SNV29432.1"/>
    </source>
</evidence>
<dbReference type="RefSeq" id="WP_021105171.1">
    <property type="nucleotide sequence ID" value="NZ_LT906441.1"/>
</dbReference>
<dbReference type="GO" id="GO:0005829">
    <property type="term" value="C:cytosol"/>
    <property type="evidence" value="ECO:0007669"/>
    <property type="project" value="TreeGrafter"/>
</dbReference>
<dbReference type="Pfam" id="PF03883">
    <property type="entry name" value="H2O2_YaaD"/>
    <property type="match status" value="1"/>
</dbReference>
<dbReference type="EMBL" id="LT906441">
    <property type="protein sequence ID" value="SNV29432.1"/>
    <property type="molecule type" value="Genomic_DNA"/>
</dbReference>
<proteinExistence type="inferred from homology"/>
<dbReference type="KEGG" id="cgrn:4412665_00278"/>
<name>A0A239W4Z5_9ACTN</name>
<sequence>MLTLISPAKSLDLRSPTPGHQTTEPRMLDDATSLATIMAGKTSADLRMLMGVSEEIATLNVERYRNFQPGTPDEARPAATTFNGAVYRGMEPHLFTTRDWTEAQKVLRILSGLYGVLRPLDRIQPYRLEMGTALHTDRGSTLVDWWGERIRMLLEADLAESPGAKVIVNLASAEYFRPVRGIDATVISPRFESRDRQGRWKVISFTAKTARGLMAGWLVRNRVRTPGALKNFDVGWRYHVEGSTPEVPVFRKGE</sequence>
<protein>
    <recommendedName>
        <fullName evidence="1">UPF0246 protein SAMEA4412665_00278</fullName>
    </recommendedName>
</protein>
<dbReference type="eggNOG" id="COG3022">
    <property type="taxonomic scope" value="Bacteria"/>
</dbReference>
<feature type="region of interest" description="Disordered" evidence="2">
    <location>
        <begin position="1"/>
        <end position="25"/>
    </location>
</feature>
<evidence type="ECO:0000256" key="2">
    <source>
        <dbReference type="SAM" id="MobiDB-lite"/>
    </source>
</evidence>
<comment type="similarity">
    <text evidence="1">Belongs to the UPF0246 family.</text>
</comment>
<dbReference type="Proteomes" id="UP000215332">
    <property type="component" value="Chromosome 1"/>
</dbReference>
<evidence type="ECO:0000313" key="4">
    <source>
        <dbReference type="Proteomes" id="UP000215332"/>
    </source>
</evidence>
<dbReference type="InterPro" id="IPR005583">
    <property type="entry name" value="YaaA"/>
</dbReference>
<dbReference type="GO" id="GO:0033194">
    <property type="term" value="P:response to hydroperoxide"/>
    <property type="evidence" value="ECO:0007669"/>
    <property type="project" value="TreeGrafter"/>
</dbReference>
<dbReference type="HAMAP" id="MF_00652">
    <property type="entry name" value="UPF0246"/>
    <property type="match status" value="1"/>
</dbReference>
<dbReference type="PANTHER" id="PTHR30283">
    <property type="entry name" value="PEROXIDE STRESS RESPONSE PROTEIN YAAA"/>
    <property type="match status" value="1"/>
</dbReference>
<organism evidence="3 4">
    <name type="scientific">Cutibacterium granulosum</name>
    <dbReference type="NCBI Taxonomy" id="33011"/>
    <lineage>
        <taxon>Bacteria</taxon>
        <taxon>Bacillati</taxon>
        <taxon>Actinomycetota</taxon>
        <taxon>Actinomycetes</taxon>
        <taxon>Propionibacteriales</taxon>
        <taxon>Propionibacteriaceae</taxon>
        <taxon>Cutibacterium</taxon>
    </lineage>
</organism>